<evidence type="ECO:0000313" key="11">
    <source>
        <dbReference type="Proteomes" id="UP000193467"/>
    </source>
</evidence>
<keyword evidence="2" id="KW-0507">mRNA processing</keyword>
<keyword evidence="5" id="KW-0539">Nucleus</keyword>
<keyword evidence="4" id="KW-0508">mRNA splicing</keyword>
<dbReference type="Pfam" id="PF25432">
    <property type="entry name" value="FF_PRPF40A"/>
    <property type="match status" value="1"/>
</dbReference>
<evidence type="ECO:0000259" key="9">
    <source>
        <dbReference type="PROSITE" id="PS51676"/>
    </source>
</evidence>
<evidence type="ECO:0000313" key="10">
    <source>
        <dbReference type="EMBL" id="ORY92521.1"/>
    </source>
</evidence>
<dbReference type="FunCoup" id="A0A1Y2G3J3">
    <property type="interactions" value="734"/>
</dbReference>
<feature type="region of interest" description="Disordered" evidence="7">
    <location>
        <begin position="593"/>
        <end position="692"/>
    </location>
</feature>
<dbReference type="PROSITE" id="PS50020">
    <property type="entry name" value="WW_DOMAIN_2"/>
    <property type="match status" value="1"/>
</dbReference>
<dbReference type="OrthoDB" id="187617at2759"/>
<evidence type="ECO:0000256" key="3">
    <source>
        <dbReference type="ARBA" id="ARBA00022737"/>
    </source>
</evidence>
<dbReference type="AlphaFoldDB" id="A0A1Y2G3J3"/>
<feature type="compositionally biased region" description="Low complexity" evidence="7">
    <location>
        <begin position="107"/>
        <end position="118"/>
    </location>
</feature>
<dbReference type="STRING" id="106004.A0A1Y2G3J3"/>
<comment type="caution">
    <text evidence="10">The sequence shown here is derived from an EMBL/GenBank/DDBJ whole genome shotgun (WGS) entry which is preliminary data.</text>
</comment>
<evidence type="ECO:0000256" key="5">
    <source>
        <dbReference type="ARBA" id="ARBA00023242"/>
    </source>
</evidence>
<dbReference type="SMART" id="SM00456">
    <property type="entry name" value="WW"/>
    <property type="match status" value="2"/>
</dbReference>
<dbReference type="GO" id="GO:0071004">
    <property type="term" value="C:U2-type prespliceosome"/>
    <property type="evidence" value="ECO:0007669"/>
    <property type="project" value="TreeGrafter"/>
</dbReference>
<proteinExistence type="predicted"/>
<dbReference type="InterPro" id="IPR036517">
    <property type="entry name" value="FF_domain_sf"/>
</dbReference>
<gene>
    <name evidence="10" type="ORF">BCR35DRAFT_297967</name>
</gene>
<dbReference type="Gene3D" id="2.20.70.10">
    <property type="match status" value="1"/>
</dbReference>
<dbReference type="GO" id="GO:0005685">
    <property type="term" value="C:U1 snRNP"/>
    <property type="evidence" value="ECO:0007669"/>
    <property type="project" value="TreeGrafter"/>
</dbReference>
<dbReference type="SUPFAM" id="SSF81698">
    <property type="entry name" value="FF domain"/>
    <property type="match status" value="3"/>
</dbReference>
<feature type="compositionally biased region" description="Pro residues" evidence="7">
    <location>
        <begin position="94"/>
        <end position="106"/>
    </location>
</feature>
<evidence type="ECO:0000256" key="7">
    <source>
        <dbReference type="SAM" id="MobiDB-lite"/>
    </source>
</evidence>
<feature type="compositionally biased region" description="Basic and acidic residues" evidence="7">
    <location>
        <begin position="593"/>
        <end position="617"/>
    </location>
</feature>
<feature type="region of interest" description="Disordered" evidence="7">
    <location>
        <begin position="1"/>
        <end position="29"/>
    </location>
</feature>
<dbReference type="InParanoid" id="A0A1Y2G3J3"/>
<feature type="coiled-coil region" evidence="6">
    <location>
        <begin position="371"/>
        <end position="403"/>
    </location>
</feature>
<dbReference type="PANTHER" id="PTHR11864">
    <property type="entry name" value="PRE-MRNA-PROCESSING PROTEIN PRP40"/>
    <property type="match status" value="1"/>
</dbReference>
<dbReference type="GO" id="GO:0003723">
    <property type="term" value="F:RNA binding"/>
    <property type="evidence" value="ECO:0007669"/>
    <property type="project" value="TreeGrafter"/>
</dbReference>
<dbReference type="EMBL" id="MCGR01000001">
    <property type="protein sequence ID" value="ORY92521.1"/>
    <property type="molecule type" value="Genomic_DNA"/>
</dbReference>
<evidence type="ECO:0000256" key="1">
    <source>
        <dbReference type="ARBA" id="ARBA00004123"/>
    </source>
</evidence>
<feature type="domain" description="WW" evidence="8">
    <location>
        <begin position="53"/>
        <end position="79"/>
    </location>
</feature>
<dbReference type="PROSITE" id="PS51676">
    <property type="entry name" value="FF"/>
    <property type="match status" value="2"/>
</dbReference>
<reference evidence="10 11" key="1">
    <citation type="submission" date="2016-07" db="EMBL/GenBank/DDBJ databases">
        <title>Pervasive Adenine N6-methylation of Active Genes in Fungi.</title>
        <authorList>
            <consortium name="DOE Joint Genome Institute"/>
            <person name="Mondo S.J."/>
            <person name="Dannebaum R.O."/>
            <person name="Kuo R.C."/>
            <person name="Labutti K."/>
            <person name="Haridas S."/>
            <person name="Kuo A."/>
            <person name="Salamov A."/>
            <person name="Ahrendt S.R."/>
            <person name="Lipzen A."/>
            <person name="Sullivan W."/>
            <person name="Andreopoulos W.B."/>
            <person name="Clum A."/>
            <person name="Lindquist E."/>
            <person name="Daum C."/>
            <person name="Ramamoorthy G.K."/>
            <person name="Gryganskyi A."/>
            <person name="Culley D."/>
            <person name="Magnuson J.K."/>
            <person name="James T.Y."/>
            <person name="O'Malley M.A."/>
            <person name="Stajich J.E."/>
            <person name="Spatafora J.W."/>
            <person name="Visel A."/>
            <person name="Grigoriev I.V."/>
        </authorList>
    </citation>
    <scope>NUCLEOTIDE SEQUENCE [LARGE SCALE GENOMIC DNA]</scope>
    <source>
        <strain evidence="10 11">62-1032</strain>
    </source>
</reference>
<dbReference type="Gene3D" id="1.10.10.440">
    <property type="entry name" value="FF domain"/>
    <property type="match status" value="3"/>
</dbReference>
<organism evidence="10 11">
    <name type="scientific">Leucosporidium creatinivorum</name>
    <dbReference type="NCBI Taxonomy" id="106004"/>
    <lineage>
        <taxon>Eukaryota</taxon>
        <taxon>Fungi</taxon>
        <taxon>Dikarya</taxon>
        <taxon>Basidiomycota</taxon>
        <taxon>Pucciniomycotina</taxon>
        <taxon>Microbotryomycetes</taxon>
        <taxon>Leucosporidiales</taxon>
        <taxon>Leucosporidium</taxon>
    </lineage>
</organism>
<evidence type="ECO:0000256" key="4">
    <source>
        <dbReference type="ARBA" id="ARBA00023187"/>
    </source>
</evidence>
<dbReference type="GO" id="GO:0045292">
    <property type="term" value="P:mRNA cis splicing, via spliceosome"/>
    <property type="evidence" value="ECO:0007669"/>
    <property type="project" value="InterPro"/>
</dbReference>
<evidence type="ECO:0000259" key="8">
    <source>
        <dbReference type="PROSITE" id="PS50020"/>
    </source>
</evidence>
<keyword evidence="11" id="KW-1185">Reference proteome</keyword>
<feature type="domain" description="FF" evidence="9">
    <location>
        <begin position="399"/>
        <end position="460"/>
    </location>
</feature>
<dbReference type="SMART" id="SM00441">
    <property type="entry name" value="FF"/>
    <property type="match status" value="3"/>
</dbReference>
<dbReference type="CDD" id="cd00201">
    <property type="entry name" value="WW"/>
    <property type="match status" value="1"/>
</dbReference>
<accession>A0A1Y2G3J3</accession>
<feature type="compositionally biased region" description="Acidic residues" evidence="7">
    <location>
        <begin position="683"/>
        <end position="692"/>
    </location>
</feature>
<feature type="compositionally biased region" description="Basic and acidic residues" evidence="7">
    <location>
        <begin position="626"/>
        <end position="664"/>
    </location>
</feature>
<keyword evidence="6" id="KW-0175">Coiled coil</keyword>
<dbReference type="InterPro" id="IPR001202">
    <property type="entry name" value="WW_dom"/>
</dbReference>
<comment type="subcellular location">
    <subcellularLocation>
        <location evidence="1">Nucleus</location>
    </subcellularLocation>
</comment>
<evidence type="ECO:0008006" key="12">
    <source>
        <dbReference type="Google" id="ProtNLM"/>
    </source>
</evidence>
<dbReference type="PANTHER" id="PTHR11864:SF0">
    <property type="entry name" value="PRP40 PRE-MRNA PROCESSING FACTOR 40 HOMOLOG A (YEAST)"/>
    <property type="match status" value="1"/>
</dbReference>
<dbReference type="InterPro" id="IPR039726">
    <property type="entry name" value="Prp40-like"/>
</dbReference>
<feature type="domain" description="FF" evidence="9">
    <location>
        <begin position="175"/>
        <end position="229"/>
    </location>
</feature>
<feature type="region of interest" description="Disordered" evidence="7">
    <location>
        <begin position="94"/>
        <end position="158"/>
    </location>
</feature>
<evidence type="ECO:0000256" key="2">
    <source>
        <dbReference type="ARBA" id="ARBA00022664"/>
    </source>
</evidence>
<protein>
    <recommendedName>
        <fullName evidence="12">WW domain-containing protein</fullName>
    </recommendedName>
</protein>
<dbReference type="Proteomes" id="UP000193467">
    <property type="component" value="Unassembled WGS sequence"/>
</dbReference>
<dbReference type="Pfam" id="PF01846">
    <property type="entry name" value="FF"/>
    <property type="match status" value="2"/>
</dbReference>
<dbReference type="PROSITE" id="PS01159">
    <property type="entry name" value="WW_DOMAIN_1"/>
    <property type="match status" value="1"/>
</dbReference>
<dbReference type="FunFam" id="1.10.10.440:FF:000013">
    <property type="entry name" value="pre-mRNA-processing protein 40A isoform X1"/>
    <property type="match status" value="1"/>
</dbReference>
<evidence type="ECO:0000256" key="6">
    <source>
        <dbReference type="SAM" id="Coils"/>
    </source>
</evidence>
<name>A0A1Y2G3J3_9BASI</name>
<dbReference type="InterPro" id="IPR002713">
    <property type="entry name" value="FF_domain"/>
</dbReference>
<sequence>MAQSPPTGPAAGTWAKHLAPDGRPYWTRGQESVWDKPRELKTEAEIEMEGTDWKEYESGGRPYWVSKSSGTTTWERPQAIQEILDRFAAAAAPPAPVRAAPPPNAPTGPASFVAAQQQSPPPAASPSTPLNGMSGALVAPGGFIPGGPGQGMPVPMRPQQQPMLGPGGIPNFQTQQEAERAFMGMLKTIGVNASWTWEQVMRETITDPMYKALKTLAERKTAFEKYVVESKREEKEERERSLEEWRKEWFKGMEKIGGGMAMEGGVKSWWSWERGRKEMEAKNPDVWSGPRNDEERKTLFNEFIENLKKKEETRKRDLRTKNMGKLTKILQSLSLDLAGSVRWHEAQATIYRTPEWHRDPELQKIEPIDVLAVYEEEVKKAESEASQTRVRAAEEKRRRARKAREEFVYLLEDLKAANHIVAGTSWKSIYPLISDDSRYLNLLGMPGSSPLDLFWDVVDALDFQAEEDQRLVESVLASKKSPVVEKTTWEEFEGTVKGEERLVKLDPTILRAAFEKLHARAVRTAKDDRRRAEKKLRLQIDDLRYAFKKLDPPVDLEATYEDVLPRIQETDEFKALEDEASRRTAFEKFVRRQKEKLKEREKEDADRSRSHRDDHKSSSRRRGSSAHRERAGSEDTGVKRAASHEVGGEDERRSKMPRVEKSEGGEPFTAEEVEMMDATASGEPDEPEEGEI</sequence>
<keyword evidence="3" id="KW-0677">Repeat</keyword>